<dbReference type="KEGG" id="pmac:106709684"/>
<dbReference type="Pfam" id="PF07690">
    <property type="entry name" value="MFS_1"/>
    <property type="match status" value="1"/>
</dbReference>
<dbReference type="STRING" id="76193.A0A194RES3"/>
<feature type="transmembrane region" description="Helical" evidence="6">
    <location>
        <begin position="129"/>
        <end position="155"/>
    </location>
</feature>
<dbReference type="PANTHER" id="PTHR23510:SF3">
    <property type="entry name" value="MAJOR FACILITATOR SUPERFAMILY DOMAIN-CONTAINING PROTEIN 8"/>
    <property type="match status" value="1"/>
</dbReference>
<accession>A0A194RES3</accession>
<keyword evidence="4 6" id="KW-1133">Transmembrane helix</keyword>
<dbReference type="OrthoDB" id="370281at2759"/>
<feature type="transmembrane region" description="Helical" evidence="6">
    <location>
        <begin position="39"/>
        <end position="63"/>
    </location>
</feature>
<dbReference type="FunCoup" id="A0A194RES3">
    <property type="interactions" value="146"/>
</dbReference>
<dbReference type="GO" id="GO:0022857">
    <property type="term" value="F:transmembrane transporter activity"/>
    <property type="evidence" value="ECO:0007669"/>
    <property type="project" value="InterPro"/>
</dbReference>
<dbReference type="GO" id="GO:0012505">
    <property type="term" value="C:endomembrane system"/>
    <property type="evidence" value="ECO:0007669"/>
    <property type="project" value="UniProtKB-SubCell"/>
</dbReference>
<dbReference type="Proteomes" id="UP000053240">
    <property type="component" value="Unassembled WGS sequence"/>
</dbReference>
<dbReference type="SUPFAM" id="SSF103473">
    <property type="entry name" value="MFS general substrate transporter"/>
    <property type="match status" value="1"/>
</dbReference>
<keyword evidence="9" id="KW-1185">Reference proteome</keyword>
<feature type="transmembrane region" description="Helical" evidence="6">
    <location>
        <begin position="104"/>
        <end position="123"/>
    </location>
</feature>
<dbReference type="EMBL" id="KQ460313">
    <property type="protein sequence ID" value="KPJ16077.1"/>
    <property type="molecule type" value="Genomic_DNA"/>
</dbReference>
<dbReference type="InterPro" id="IPR036259">
    <property type="entry name" value="MFS_trans_sf"/>
</dbReference>
<evidence type="ECO:0000256" key="2">
    <source>
        <dbReference type="ARBA" id="ARBA00022448"/>
    </source>
</evidence>
<sequence>MEWLKRLFGREVREGNTRDAPEDGLETAQERRRRWRSVYVIYFTMFQMSLGFSIVLTGVWPYLDMLQPGTKKEMLGVAVGASPLGQLLLSPLLGLWANRAGVRAPLSATLGLFALASALYSQLHLTRPYAVSCMIAARFLIGVSSSNVAVARAYLSAATREEERTRAVSAVSLAQVLGFVAGPALQAAAAPLGTSVSAGLRFDMYSAPGLLNAALGLINLLLLMPGCFHISDIAVREAVQARGERSEKEVLKSLKPDYVSSWMLVGAFFVLVFNFVLLETLASTLTMEQFGWGKAQALQYLGALMSAGALVACLVFAAIPPLTKLVEERALMLWGGFLPVVVASLLCIPWGPGAPPLADPGNAEANGGCPQDTQPWCAESRALTLAQFLLAYGCMSVGYPLGVTLIQTIFSKVLGPRPQGVWMGVLTGAGCLSRALGPVFVAGVYAERGPAAAFSATAAVTLMALVALRVVYPRLRPAPPAQPPHPLNCSRSQTSRYMLNLDLSIIHL</sequence>
<evidence type="ECO:0000313" key="9">
    <source>
        <dbReference type="Proteomes" id="UP000053240"/>
    </source>
</evidence>
<feature type="transmembrane region" description="Helical" evidence="6">
    <location>
        <begin position="167"/>
        <end position="189"/>
    </location>
</feature>
<keyword evidence="2" id="KW-0813">Transport</keyword>
<evidence type="ECO:0000256" key="3">
    <source>
        <dbReference type="ARBA" id="ARBA00022692"/>
    </source>
</evidence>
<feature type="transmembrane region" description="Helical" evidence="6">
    <location>
        <begin position="331"/>
        <end position="351"/>
    </location>
</feature>
<dbReference type="InterPro" id="IPR011701">
    <property type="entry name" value="MFS"/>
</dbReference>
<keyword evidence="3 6" id="KW-0812">Transmembrane</keyword>
<keyword evidence="5 6" id="KW-0472">Membrane</keyword>
<proteinExistence type="predicted"/>
<dbReference type="Gene3D" id="1.20.1250.20">
    <property type="entry name" value="MFS general substrate transporter like domains"/>
    <property type="match status" value="1"/>
</dbReference>
<feature type="transmembrane region" description="Helical" evidence="6">
    <location>
        <begin position="297"/>
        <end position="319"/>
    </location>
</feature>
<evidence type="ECO:0000256" key="5">
    <source>
        <dbReference type="ARBA" id="ARBA00023136"/>
    </source>
</evidence>
<dbReference type="PROSITE" id="PS50850">
    <property type="entry name" value="MFS"/>
    <property type="match status" value="1"/>
</dbReference>
<dbReference type="InterPro" id="IPR051068">
    <property type="entry name" value="MFS_Domain-Containing_Protein"/>
</dbReference>
<feature type="transmembrane region" description="Helical" evidence="6">
    <location>
        <begin position="75"/>
        <end position="97"/>
    </location>
</feature>
<evidence type="ECO:0000256" key="4">
    <source>
        <dbReference type="ARBA" id="ARBA00022989"/>
    </source>
</evidence>
<name>A0A194RES3_PAPMA</name>
<protein>
    <submittedName>
        <fullName evidence="8">Major facilitator superfamily domain-containing protein 8</fullName>
    </submittedName>
</protein>
<dbReference type="AlphaFoldDB" id="A0A194RES3"/>
<evidence type="ECO:0000259" key="7">
    <source>
        <dbReference type="PROSITE" id="PS50850"/>
    </source>
</evidence>
<feature type="transmembrane region" description="Helical" evidence="6">
    <location>
        <begin position="256"/>
        <end position="277"/>
    </location>
</feature>
<evidence type="ECO:0000256" key="6">
    <source>
        <dbReference type="SAM" id="Phobius"/>
    </source>
</evidence>
<dbReference type="PANTHER" id="PTHR23510">
    <property type="entry name" value="INNER MEMBRANE TRANSPORT PROTEIN YAJR"/>
    <property type="match status" value="1"/>
</dbReference>
<dbReference type="GO" id="GO:0005765">
    <property type="term" value="C:lysosomal membrane"/>
    <property type="evidence" value="ECO:0007669"/>
    <property type="project" value="TreeGrafter"/>
</dbReference>
<organism evidence="8 9">
    <name type="scientific">Papilio machaon</name>
    <name type="common">Old World swallowtail butterfly</name>
    <dbReference type="NCBI Taxonomy" id="76193"/>
    <lineage>
        <taxon>Eukaryota</taxon>
        <taxon>Metazoa</taxon>
        <taxon>Ecdysozoa</taxon>
        <taxon>Arthropoda</taxon>
        <taxon>Hexapoda</taxon>
        <taxon>Insecta</taxon>
        <taxon>Pterygota</taxon>
        <taxon>Neoptera</taxon>
        <taxon>Endopterygota</taxon>
        <taxon>Lepidoptera</taxon>
        <taxon>Glossata</taxon>
        <taxon>Ditrysia</taxon>
        <taxon>Papilionoidea</taxon>
        <taxon>Papilionidae</taxon>
        <taxon>Papilioninae</taxon>
        <taxon>Papilio</taxon>
    </lineage>
</organism>
<evidence type="ECO:0000256" key="1">
    <source>
        <dbReference type="ARBA" id="ARBA00004127"/>
    </source>
</evidence>
<reference evidence="8 9" key="1">
    <citation type="journal article" date="2015" name="Nat. Commun.">
        <title>Outbred genome sequencing and CRISPR/Cas9 gene editing in butterflies.</title>
        <authorList>
            <person name="Li X."/>
            <person name="Fan D."/>
            <person name="Zhang W."/>
            <person name="Liu G."/>
            <person name="Zhang L."/>
            <person name="Zhao L."/>
            <person name="Fang X."/>
            <person name="Chen L."/>
            <person name="Dong Y."/>
            <person name="Chen Y."/>
            <person name="Ding Y."/>
            <person name="Zhao R."/>
            <person name="Feng M."/>
            <person name="Zhu Y."/>
            <person name="Feng Y."/>
            <person name="Jiang X."/>
            <person name="Zhu D."/>
            <person name="Xiang H."/>
            <person name="Feng X."/>
            <person name="Li S."/>
            <person name="Wang J."/>
            <person name="Zhang G."/>
            <person name="Kronforst M.R."/>
            <person name="Wang W."/>
        </authorList>
    </citation>
    <scope>NUCLEOTIDE SEQUENCE [LARGE SCALE GENOMIC DNA]</scope>
    <source>
        <strain evidence="8">Ya'a_city_454_Pm</strain>
        <tissue evidence="8">Whole body</tissue>
    </source>
</reference>
<gene>
    <name evidence="8" type="ORF">RR48_06032</name>
</gene>
<feature type="transmembrane region" description="Helical" evidence="6">
    <location>
        <begin position="389"/>
        <end position="410"/>
    </location>
</feature>
<dbReference type="InterPro" id="IPR020846">
    <property type="entry name" value="MFS_dom"/>
</dbReference>
<feature type="transmembrane region" description="Helical" evidence="6">
    <location>
        <begin position="209"/>
        <end position="235"/>
    </location>
</feature>
<feature type="transmembrane region" description="Helical" evidence="6">
    <location>
        <begin position="422"/>
        <end position="445"/>
    </location>
</feature>
<comment type="subcellular location">
    <subcellularLocation>
        <location evidence="1">Endomembrane system</location>
        <topology evidence="1">Multi-pass membrane protein</topology>
    </subcellularLocation>
</comment>
<feature type="transmembrane region" description="Helical" evidence="6">
    <location>
        <begin position="451"/>
        <end position="472"/>
    </location>
</feature>
<feature type="domain" description="Major facilitator superfamily (MFS) profile" evidence="7">
    <location>
        <begin position="37"/>
        <end position="476"/>
    </location>
</feature>
<dbReference type="InParanoid" id="A0A194RES3"/>
<evidence type="ECO:0000313" key="8">
    <source>
        <dbReference type="EMBL" id="KPJ16077.1"/>
    </source>
</evidence>